<organism evidence="3 4">
    <name type="scientific">Xiashengella succiniciproducens</name>
    <dbReference type="NCBI Taxonomy" id="2949635"/>
    <lineage>
        <taxon>Bacteria</taxon>
        <taxon>Pseudomonadati</taxon>
        <taxon>Bacteroidota</taxon>
        <taxon>Bacteroidia</taxon>
        <taxon>Marinilabiliales</taxon>
        <taxon>Marinilabiliaceae</taxon>
        <taxon>Xiashengella</taxon>
    </lineage>
</organism>
<reference evidence="3" key="1">
    <citation type="submission" date="2022-05" db="EMBL/GenBank/DDBJ databases">
        <authorList>
            <person name="Sun X."/>
        </authorList>
    </citation>
    <scope>NUCLEOTIDE SEQUENCE</scope>
    <source>
        <strain evidence="3">Ai-910</strain>
    </source>
</reference>
<dbReference type="GO" id="GO:0003899">
    <property type="term" value="F:DNA-directed RNA polymerase activity"/>
    <property type="evidence" value="ECO:0007669"/>
    <property type="project" value="InterPro"/>
</dbReference>
<dbReference type="SMART" id="SM01409">
    <property type="entry name" value="RNA_pol_Rpb6"/>
    <property type="match status" value="1"/>
</dbReference>
<dbReference type="AlphaFoldDB" id="A0A9J6ZNV5"/>
<reference evidence="3" key="2">
    <citation type="submission" date="2022-06" db="EMBL/GenBank/DDBJ databases">
        <title>Xiashengella guii gen. nov. sp. nov., a bacterium isolated form anaerobic digestion tank.</title>
        <authorList>
            <person name="Huang H."/>
        </authorList>
    </citation>
    <scope>NUCLEOTIDE SEQUENCE</scope>
    <source>
        <strain evidence="3">Ai-910</strain>
    </source>
</reference>
<evidence type="ECO:0000313" key="3">
    <source>
        <dbReference type="EMBL" id="URW78944.1"/>
    </source>
</evidence>
<evidence type="ECO:0000256" key="2">
    <source>
        <dbReference type="ARBA" id="ARBA00023163"/>
    </source>
</evidence>
<gene>
    <name evidence="3" type="ORF">M9189_08755</name>
</gene>
<sequence length="113" mass="13160">MDYKKSKAPGNTITYDTRKLSEQTGNIYETINIIARRANQIGVDMKEELNRKLQEFASYTDNLEEVFENREQIEISRFYERLPKPSAIGVEEFLEGKIYYRKPGKGEKAESAE</sequence>
<name>A0A9J6ZNV5_9BACT</name>
<dbReference type="EMBL" id="CP098400">
    <property type="protein sequence ID" value="URW78944.1"/>
    <property type="molecule type" value="Genomic_DNA"/>
</dbReference>
<keyword evidence="2" id="KW-0804">Transcription</keyword>
<keyword evidence="1 3" id="KW-0240">DNA-directed RNA polymerase</keyword>
<dbReference type="GO" id="GO:0003677">
    <property type="term" value="F:DNA binding"/>
    <property type="evidence" value="ECO:0007669"/>
    <property type="project" value="InterPro"/>
</dbReference>
<keyword evidence="4" id="KW-1185">Reference proteome</keyword>
<accession>A0A9J6ZNV5</accession>
<dbReference type="InterPro" id="IPR006110">
    <property type="entry name" value="Pol_omega/Rpo6/RPB6"/>
</dbReference>
<dbReference type="KEGG" id="alkq:M9189_08755"/>
<dbReference type="GO" id="GO:0000428">
    <property type="term" value="C:DNA-directed RNA polymerase complex"/>
    <property type="evidence" value="ECO:0007669"/>
    <property type="project" value="UniProtKB-KW"/>
</dbReference>
<evidence type="ECO:0000313" key="4">
    <source>
        <dbReference type="Proteomes" id="UP001056426"/>
    </source>
</evidence>
<protein>
    <submittedName>
        <fullName evidence="3">DNA-directed RNA polymerase subunit omega</fullName>
    </submittedName>
</protein>
<evidence type="ECO:0000256" key="1">
    <source>
        <dbReference type="ARBA" id="ARBA00022478"/>
    </source>
</evidence>
<dbReference type="RefSeq" id="WP_250722424.1">
    <property type="nucleotide sequence ID" value="NZ_CP098400.1"/>
</dbReference>
<dbReference type="GO" id="GO:0006351">
    <property type="term" value="P:DNA-templated transcription"/>
    <property type="evidence" value="ECO:0007669"/>
    <property type="project" value="InterPro"/>
</dbReference>
<dbReference type="Pfam" id="PF01192">
    <property type="entry name" value="RNA_pol_Rpb6"/>
    <property type="match status" value="1"/>
</dbReference>
<dbReference type="Proteomes" id="UP001056426">
    <property type="component" value="Chromosome"/>
</dbReference>
<proteinExistence type="predicted"/>